<protein>
    <submittedName>
        <fullName evidence="1">Uncharacterized protein</fullName>
    </submittedName>
</protein>
<keyword evidence="2" id="KW-1185">Reference proteome</keyword>
<evidence type="ECO:0000313" key="2">
    <source>
        <dbReference type="Proteomes" id="UP001174909"/>
    </source>
</evidence>
<dbReference type="AlphaFoldDB" id="A0AA35T1C9"/>
<sequence>MKDKDASGRFDNDEGTTAWLQPDEVDIQMSGINFTGLAAPVQLQMYWLNHVRLFCMVAGHTGTLDVRRLSTDDIEELRSALLIPETCLQLGKYAVLVTNVTEFLKRMDAAIQTCNYLYFRGLVKYYDPETFHGSFRDIEAAF</sequence>
<dbReference type="EMBL" id="CASHTH010003070">
    <property type="protein sequence ID" value="CAI8039960.1"/>
    <property type="molecule type" value="Genomic_DNA"/>
</dbReference>
<reference evidence="1" key="1">
    <citation type="submission" date="2023-03" db="EMBL/GenBank/DDBJ databases">
        <authorList>
            <person name="Steffen K."/>
            <person name="Cardenas P."/>
        </authorList>
    </citation>
    <scope>NUCLEOTIDE SEQUENCE</scope>
</reference>
<name>A0AA35T1C9_GEOBA</name>
<accession>A0AA35T1C9</accession>
<dbReference type="Proteomes" id="UP001174909">
    <property type="component" value="Unassembled WGS sequence"/>
</dbReference>
<organism evidence="1 2">
    <name type="scientific">Geodia barretti</name>
    <name type="common">Barrett's horny sponge</name>
    <dbReference type="NCBI Taxonomy" id="519541"/>
    <lineage>
        <taxon>Eukaryota</taxon>
        <taxon>Metazoa</taxon>
        <taxon>Porifera</taxon>
        <taxon>Demospongiae</taxon>
        <taxon>Heteroscleromorpha</taxon>
        <taxon>Tetractinellida</taxon>
        <taxon>Astrophorina</taxon>
        <taxon>Geodiidae</taxon>
        <taxon>Geodia</taxon>
    </lineage>
</organism>
<comment type="caution">
    <text evidence="1">The sequence shown here is derived from an EMBL/GenBank/DDBJ whole genome shotgun (WGS) entry which is preliminary data.</text>
</comment>
<evidence type="ECO:0000313" key="1">
    <source>
        <dbReference type="EMBL" id="CAI8039960.1"/>
    </source>
</evidence>
<proteinExistence type="predicted"/>
<gene>
    <name evidence="1" type="ORF">GBAR_LOCUS22290</name>
</gene>